<dbReference type="PANTHER" id="PTHR43311">
    <property type="entry name" value="GLUTAMATE--TRNA LIGASE"/>
    <property type="match status" value="1"/>
</dbReference>
<keyword evidence="5 10" id="KW-0436">Ligase</keyword>
<dbReference type="SUPFAM" id="SSF52374">
    <property type="entry name" value="Nucleotidylyl transferase"/>
    <property type="match status" value="1"/>
</dbReference>
<feature type="domain" description="Glutamyl/glutaminyl-tRNA synthetase class Ib catalytic" evidence="11">
    <location>
        <begin position="8"/>
        <end position="314"/>
    </location>
</feature>
<evidence type="ECO:0000256" key="7">
    <source>
        <dbReference type="ARBA" id="ARBA00022840"/>
    </source>
</evidence>
<dbReference type="GO" id="GO:0005524">
    <property type="term" value="F:ATP binding"/>
    <property type="evidence" value="ECO:0007669"/>
    <property type="project" value="UniProtKB-UniRule"/>
</dbReference>
<evidence type="ECO:0000313" key="13">
    <source>
        <dbReference type="EMBL" id="AXK60304.1"/>
    </source>
</evidence>
<evidence type="ECO:0000259" key="11">
    <source>
        <dbReference type="Pfam" id="PF00749"/>
    </source>
</evidence>
<dbReference type="NCBIfam" id="TIGR00464">
    <property type="entry name" value="gltX_bact"/>
    <property type="match status" value="1"/>
</dbReference>
<dbReference type="InterPro" id="IPR000924">
    <property type="entry name" value="Glu/Gln-tRNA-synth"/>
</dbReference>
<dbReference type="InterPro" id="IPR020058">
    <property type="entry name" value="Glu/Gln-tRNA-synth_Ib_cat-dom"/>
</dbReference>
<evidence type="ECO:0000256" key="3">
    <source>
        <dbReference type="ARBA" id="ARBA00011245"/>
    </source>
</evidence>
<evidence type="ECO:0000256" key="10">
    <source>
        <dbReference type="HAMAP-Rule" id="MF_00022"/>
    </source>
</evidence>
<protein>
    <recommendedName>
        <fullName evidence="10">Glutamate--tRNA ligase</fullName>
        <ecNumber evidence="10">6.1.1.17</ecNumber>
    </recommendedName>
    <alternativeName>
        <fullName evidence="10">Glutamyl-tRNA synthetase</fullName>
        <shortName evidence="10">GluRS</shortName>
    </alternativeName>
</protein>
<keyword evidence="9 10" id="KW-0030">Aminoacyl-tRNA synthetase</keyword>
<feature type="short sequence motif" description="'HIGH' region" evidence="10">
    <location>
        <begin position="15"/>
        <end position="25"/>
    </location>
</feature>
<dbReference type="KEGG" id="cdes:C0J27_00870"/>
<organism evidence="13 14">
    <name type="scientific">Candidatus Chromulinivorax destructor</name>
    <dbReference type="NCBI Taxonomy" id="2066483"/>
    <lineage>
        <taxon>Bacteria</taxon>
        <taxon>Candidatus Babelota</taxon>
        <taxon>Candidatus Babeliae</taxon>
        <taxon>Candidatus Babeliales</taxon>
        <taxon>Candidatus Chromulinivoraceae</taxon>
        <taxon>Candidatus Chromulinivorax</taxon>
    </lineage>
</organism>
<keyword evidence="4 10" id="KW-0963">Cytoplasm</keyword>
<dbReference type="SUPFAM" id="SSF48163">
    <property type="entry name" value="An anticodon-binding domain of class I aminoacyl-tRNA synthetases"/>
    <property type="match status" value="1"/>
</dbReference>
<dbReference type="FunFam" id="3.40.50.620:FF:000007">
    <property type="entry name" value="Glutamate--tRNA ligase"/>
    <property type="match status" value="1"/>
</dbReference>
<dbReference type="AlphaFoldDB" id="A0A345ZAI7"/>
<dbReference type="PROSITE" id="PS00178">
    <property type="entry name" value="AA_TRNA_LIGASE_I"/>
    <property type="match status" value="1"/>
</dbReference>
<feature type="short sequence motif" description="'KMSKS' region" evidence="10">
    <location>
        <begin position="246"/>
        <end position="250"/>
    </location>
</feature>
<evidence type="ECO:0000256" key="5">
    <source>
        <dbReference type="ARBA" id="ARBA00022598"/>
    </source>
</evidence>
<evidence type="ECO:0000259" key="12">
    <source>
        <dbReference type="Pfam" id="PF19269"/>
    </source>
</evidence>
<comment type="subunit">
    <text evidence="3 10">Monomer.</text>
</comment>
<dbReference type="InterPro" id="IPR004527">
    <property type="entry name" value="Glu-tRNA-ligase_bac/mito"/>
</dbReference>
<reference evidence="13 14" key="1">
    <citation type="submission" date="2017-12" db="EMBL/GenBank/DDBJ databases">
        <title>Chromulinavorax destructans is a abundant pathogen of dominant heterotrophic picoflagllates.</title>
        <authorList>
            <person name="Deeg C.M."/>
            <person name="Zimmer M."/>
            <person name="Suttle C.A."/>
        </authorList>
    </citation>
    <scope>NUCLEOTIDE SEQUENCE [LARGE SCALE GENOMIC DNA]</scope>
    <source>
        <strain evidence="13 14">SeV1</strain>
    </source>
</reference>
<accession>A0A345ZAI7</accession>
<dbReference type="OrthoDB" id="9807503at2"/>
<evidence type="ECO:0000256" key="1">
    <source>
        <dbReference type="ARBA" id="ARBA00004496"/>
    </source>
</evidence>
<dbReference type="InterPro" id="IPR033910">
    <property type="entry name" value="GluRS_core"/>
</dbReference>
<evidence type="ECO:0000256" key="9">
    <source>
        <dbReference type="ARBA" id="ARBA00023146"/>
    </source>
</evidence>
<dbReference type="InterPro" id="IPR020751">
    <property type="entry name" value="aa-tRNA-synth_I_codon-bd_sub2"/>
</dbReference>
<dbReference type="Pfam" id="PF19269">
    <property type="entry name" value="Anticodon_2"/>
    <property type="match status" value="1"/>
</dbReference>
<proteinExistence type="inferred from homology"/>
<keyword evidence="8 10" id="KW-0648">Protein biosynthesis</keyword>
<evidence type="ECO:0000256" key="4">
    <source>
        <dbReference type="ARBA" id="ARBA00022490"/>
    </source>
</evidence>
<keyword evidence="7 10" id="KW-0067">ATP-binding</keyword>
<evidence type="ECO:0000256" key="2">
    <source>
        <dbReference type="ARBA" id="ARBA00007894"/>
    </source>
</evidence>
<dbReference type="PRINTS" id="PR00987">
    <property type="entry name" value="TRNASYNTHGLU"/>
</dbReference>
<evidence type="ECO:0000313" key="14">
    <source>
        <dbReference type="Proteomes" id="UP000254834"/>
    </source>
</evidence>
<comment type="similarity">
    <text evidence="2 10">Belongs to the class-I aminoacyl-tRNA synthetase family. Glutamate--tRNA ligase type 1 subfamily.</text>
</comment>
<sequence>MNIKNKNKVRVRFAPSPTGFLHIGGLRTALFNWLFARHEDGLFLVRIEDTDRDRFSQEYEYAIVSSLQWAGIKADEPFVYQHARQSEHQKAVDELLAKGKAYYCFCSVDELQQKRESAQEDKETYIYDKTCRNKKPTKEEIKNHSYVVRFKVEIDDEILTFDDLIRGKVTLPTQHIDDFVITRSDGGMTYNFAVVVDDHFMRISHVIRGEDHIVNTGKQILLYKAFGWSVPQFGHVSLILGSNGQKLSKRDAAVGVQDYKDKGFLADALCNYLVRLGWSHGDQEVFTTDEMIKHFKIQDVSTSGAIFDYNKLLWLNSVYIKAKSAQELCSLINQNLEINLVSQTSAWSQSQLQAAITLYKDRSQTLRELVQGVLSLYHAPKVYDTESTAQWITPAVIEKLRILADELQYAHIDKIQLQEIVKTFAKDHDLKFPAIAQPMRIALIGSSHGPGIFDMIEILGKDEMLHRLQEFFKKNL</sequence>
<evidence type="ECO:0000256" key="6">
    <source>
        <dbReference type="ARBA" id="ARBA00022741"/>
    </source>
</evidence>
<comment type="caution">
    <text evidence="10">Lacks conserved residue(s) required for the propagation of feature annotation.</text>
</comment>
<feature type="binding site" evidence="10">
    <location>
        <position position="249"/>
    </location>
    <ligand>
        <name>ATP</name>
        <dbReference type="ChEBI" id="CHEBI:30616"/>
    </ligand>
</feature>
<dbReference type="GO" id="GO:0005829">
    <property type="term" value="C:cytosol"/>
    <property type="evidence" value="ECO:0007669"/>
    <property type="project" value="TreeGrafter"/>
</dbReference>
<dbReference type="InterPro" id="IPR049940">
    <property type="entry name" value="GluQ/Sye"/>
</dbReference>
<keyword evidence="14" id="KW-1185">Reference proteome</keyword>
<name>A0A345ZAI7_9BACT</name>
<dbReference type="InterPro" id="IPR001412">
    <property type="entry name" value="aa-tRNA-synth_I_CS"/>
</dbReference>
<dbReference type="HAMAP" id="MF_00022">
    <property type="entry name" value="Glu_tRNA_synth_type1"/>
    <property type="match status" value="1"/>
</dbReference>
<dbReference type="GO" id="GO:0000049">
    <property type="term" value="F:tRNA binding"/>
    <property type="evidence" value="ECO:0007669"/>
    <property type="project" value="InterPro"/>
</dbReference>
<comment type="subcellular location">
    <subcellularLocation>
        <location evidence="1 10">Cytoplasm</location>
    </subcellularLocation>
</comment>
<dbReference type="Gene3D" id="1.10.10.350">
    <property type="match status" value="1"/>
</dbReference>
<dbReference type="InterPro" id="IPR045462">
    <property type="entry name" value="aa-tRNA-synth_I_cd-bd"/>
</dbReference>
<dbReference type="Pfam" id="PF00749">
    <property type="entry name" value="tRNA-synt_1c"/>
    <property type="match status" value="1"/>
</dbReference>
<dbReference type="InterPro" id="IPR014729">
    <property type="entry name" value="Rossmann-like_a/b/a_fold"/>
</dbReference>
<dbReference type="Proteomes" id="UP000254834">
    <property type="component" value="Chromosome"/>
</dbReference>
<gene>
    <name evidence="10" type="primary">gltX</name>
    <name evidence="13" type="ORF">C0J27_00870</name>
</gene>
<dbReference type="CDD" id="cd00808">
    <property type="entry name" value="GluRS_core"/>
    <property type="match status" value="1"/>
</dbReference>
<dbReference type="GO" id="GO:0008270">
    <property type="term" value="F:zinc ion binding"/>
    <property type="evidence" value="ECO:0007669"/>
    <property type="project" value="InterPro"/>
</dbReference>
<dbReference type="Gene3D" id="3.40.50.620">
    <property type="entry name" value="HUPs"/>
    <property type="match status" value="1"/>
</dbReference>
<dbReference type="PANTHER" id="PTHR43311:SF2">
    <property type="entry name" value="GLUTAMATE--TRNA LIGASE, MITOCHONDRIAL-RELATED"/>
    <property type="match status" value="1"/>
</dbReference>
<keyword evidence="6 10" id="KW-0547">Nucleotide-binding</keyword>
<dbReference type="EMBL" id="CP025544">
    <property type="protein sequence ID" value="AXK60304.1"/>
    <property type="molecule type" value="Genomic_DNA"/>
</dbReference>
<feature type="domain" description="Aminoacyl-tRNA synthetase class I anticodon-binding" evidence="12">
    <location>
        <begin position="346"/>
        <end position="470"/>
    </location>
</feature>
<comment type="function">
    <text evidence="10">Catalyzes the attachment of glutamate to tRNA(Glu) in a two-step reaction: glutamate is first activated by ATP to form Glu-AMP and then transferred to the acceptor end of tRNA(Glu).</text>
</comment>
<dbReference type="InterPro" id="IPR008925">
    <property type="entry name" value="aa_tRNA-synth_I_cd-bd_sf"/>
</dbReference>
<dbReference type="GO" id="GO:0006424">
    <property type="term" value="P:glutamyl-tRNA aminoacylation"/>
    <property type="evidence" value="ECO:0007669"/>
    <property type="project" value="UniProtKB-UniRule"/>
</dbReference>
<dbReference type="GO" id="GO:0004818">
    <property type="term" value="F:glutamate-tRNA ligase activity"/>
    <property type="evidence" value="ECO:0007669"/>
    <property type="project" value="UniProtKB-UniRule"/>
</dbReference>
<dbReference type="RefSeq" id="WP_115585319.1">
    <property type="nucleotide sequence ID" value="NZ_CP025544.1"/>
</dbReference>
<evidence type="ECO:0000256" key="8">
    <source>
        <dbReference type="ARBA" id="ARBA00022917"/>
    </source>
</evidence>
<comment type="catalytic activity">
    <reaction evidence="10">
        <text>tRNA(Glu) + L-glutamate + ATP = L-glutamyl-tRNA(Glu) + AMP + diphosphate</text>
        <dbReference type="Rhea" id="RHEA:23540"/>
        <dbReference type="Rhea" id="RHEA-COMP:9663"/>
        <dbReference type="Rhea" id="RHEA-COMP:9680"/>
        <dbReference type="ChEBI" id="CHEBI:29985"/>
        <dbReference type="ChEBI" id="CHEBI:30616"/>
        <dbReference type="ChEBI" id="CHEBI:33019"/>
        <dbReference type="ChEBI" id="CHEBI:78442"/>
        <dbReference type="ChEBI" id="CHEBI:78520"/>
        <dbReference type="ChEBI" id="CHEBI:456215"/>
        <dbReference type="EC" id="6.1.1.17"/>
    </reaction>
</comment>
<dbReference type="EC" id="6.1.1.17" evidence="10"/>